<feature type="transmembrane region" description="Helical" evidence="7">
    <location>
        <begin position="123"/>
        <end position="149"/>
    </location>
</feature>
<dbReference type="SUPFAM" id="SSF161098">
    <property type="entry name" value="MetI-like"/>
    <property type="match status" value="1"/>
</dbReference>
<name>A0ABU5IFV9_9BURK</name>
<evidence type="ECO:0000256" key="5">
    <source>
        <dbReference type="ARBA" id="ARBA00022989"/>
    </source>
</evidence>
<protein>
    <submittedName>
        <fullName evidence="10">ABC transporter permease</fullName>
    </submittedName>
</protein>
<evidence type="ECO:0000256" key="7">
    <source>
        <dbReference type="RuleBase" id="RU363032"/>
    </source>
</evidence>
<evidence type="ECO:0000256" key="1">
    <source>
        <dbReference type="ARBA" id="ARBA00004651"/>
    </source>
</evidence>
<feature type="transmembrane region" description="Helical" evidence="7">
    <location>
        <begin position="311"/>
        <end position="337"/>
    </location>
</feature>
<dbReference type="Proteomes" id="UP001293718">
    <property type="component" value="Unassembled WGS sequence"/>
</dbReference>
<organism evidence="10 11">
    <name type="scientific">Azohydromonas lata</name>
    <dbReference type="NCBI Taxonomy" id="45677"/>
    <lineage>
        <taxon>Bacteria</taxon>
        <taxon>Pseudomonadati</taxon>
        <taxon>Pseudomonadota</taxon>
        <taxon>Betaproteobacteria</taxon>
        <taxon>Burkholderiales</taxon>
        <taxon>Sphaerotilaceae</taxon>
        <taxon>Azohydromonas</taxon>
    </lineage>
</organism>
<feature type="transmembrane region" description="Helical" evidence="7">
    <location>
        <begin position="161"/>
        <end position="188"/>
    </location>
</feature>
<sequence>MSLAETDNGDLQAPPAAPPPGRFLPALRRTLLQALPTVVGILTLNFVLLQMVPGDVVDVMAGESGGATQQSMAALREHFGLVGTATQRLLIHLQQLAHLDLGTSPRYNVPVTELILERLPNTLLLAAGGLSLAITVGVLIGAVMASWAGRLPDRLLSVLNLLLYSTPGFWIGLMLILLFSVKLGWLPANGHHSINVVLTGSDWLLDRLRYAVLPIVTLSTFFIAVYGRLTRAAMLEVQQQDYVRTARAKGLSPLRVALRHVLRNALMPITTLAGLHFAALFGGAAVTETVFGWPGLGRLTLEAVMTRDFNLLLGILLLSSLMVVVVNVLTDLLQLWLDPRIQSR</sequence>
<evidence type="ECO:0000313" key="11">
    <source>
        <dbReference type="Proteomes" id="UP001293718"/>
    </source>
</evidence>
<keyword evidence="11" id="KW-1185">Reference proteome</keyword>
<dbReference type="RefSeq" id="WP_322466180.1">
    <property type="nucleotide sequence ID" value="NZ_JAXOJX010000024.1"/>
</dbReference>
<evidence type="ECO:0000256" key="6">
    <source>
        <dbReference type="ARBA" id="ARBA00023136"/>
    </source>
</evidence>
<dbReference type="PANTHER" id="PTHR43163">
    <property type="entry name" value="DIPEPTIDE TRANSPORT SYSTEM PERMEASE PROTEIN DPPB-RELATED"/>
    <property type="match status" value="1"/>
</dbReference>
<evidence type="ECO:0000259" key="9">
    <source>
        <dbReference type="PROSITE" id="PS50928"/>
    </source>
</evidence>
<keyword evidence="6 7" id="KW-0472">Membrane</keyword>
<evidence type="ECO:0000256" key="3">
    <source>
        <dbReference type="ARBA" id="ARBA00022475"/>
    </source>
</evidence>
<dbReference type="EMBL" id="JAXOJX010000024">
    <property type="protein sequence ID" value="MDZ5458005.1"/>
    <property type="molecule type" value="Genomic_DNA"/>
</dbReference>
<keyword evidence="4 7" id="KW-0812">Transmembrane</keyword>
<feature type="transmembrane region" description="Helical" evidence="7">
    <location>
        <begin position="31"/>
        <end position="52"/>
    </location>
</feature>
<dbReference type="PANTHER" id="PTHR43163:SF9">
    <property type="entry name" value="ABC TRANSPORTER PERMEASE PROTEIN"/>
    <property type="match status" value="1"/>
</dbReference>
<dbReference type="InterPro" id="IPR000515">
    <property type="entry name" value="MetI-like"/>
</dbReference>
<comment type="caution">
    <text evidence="10">The sequence shown here is derived from an EMBL/GenBank/DDBJ whole genome shotgun (WGS) entry which is preliminary data.</text>
</comment>
<accession>A0ABU5IFV9</accession>
<keyword evidence="3" id="KW-1003">Cell membrane</keyword>
<evidence type="ECO:0000313" key="10">
    <source>
        <dbReference type="EMBL" id="MDZ5458005.1"/>
    </source>
</evidence>
<evidence type="ECO:0000256" key="8">
    <source>
        <dbReference type="SAM" id="MobiDB-lite"/>
    </source>
</evidence>
<dbReference type="InterPro" id="IPR035906">
    <property type="entry name" value="MetI-like_sf"/>
</dbReference>
<feature type="transmembrane region" description="Helical" evidence="7">
    <location>
        <begin position="208"/>
        <end position="226"/>
    </location>
</feature>
<dbReference type="Gene3D" id="1.10.3720.10">
    <property type="entry name" value="MetI-like"/>
    <property type="match status" value="1"/>
</dbReference>
<gene>
    <name evidence="10" type="ORF">SM757_15610</name>
</gene>
<evidence type="ECO:0000256" key="2">
    <source>
        <dbReference type="ARBA" id="ARBA00022448"/>
    </source>
</evidence>
<keyword evidence="5 7" id="KW-1133">Transmembrane helix</keyword>
<comment type="similarity">
    <text evidence="7">Belongs to the binding-protein-dependent transport system permease family.</text>
</comment>
<comment type="subcellular location">
    <subcellularLocation>
        <location evidence="1 7">Cell membrane</location>
        <topology evidence="1 7">Multi-pass membrane protein</topology>
    </subcellularLocation>
</comment>
<proteinExistence type="inferred from homology"/>
<dbReference type="CDD" id="cd06261">
    <property type="entry name" value="TM_PBP2"/>
    <property type="match status" value="1"/>
</dbReference>
<feature type="region of interest" description="Disordered" evidence="8">
    <location>
        <begin position="1"/>
        <end position="20"/>
    </location>
</feature>
<keyword evidence="2 7" id="KW-0813">Transport</keyword>
<dbReference type="PROSITE" id="PS50928">
    <property type="entry name" value="ABC_TM1"/>
    <property type="match status" value="1"/>
</dbReference>
<feature type="transmembrane region" description="Helical" evidence="7">
    <location>
        <begin position="265"/>
        <end position="291"/>
    </location>
</feature>
<evidence type="ECO:0000256" key="4">
    <source>
        <dbReference type="ARBA" id="ARBA00022692"/>
    </source>
</evidence>
<dbReference type="Pfam" id="PF00528">
    <property type="entry name" value="BPD_transp_1"/>
    <property type="match status" value="1"/>
</dbReference>
<feature type="domain" description="ABC transmembrane type-1" evidence="9">
    <location>
        <begin position="119"/>
        <end position="334"/>
    </location>
</feature>
<reference evidence="10 11" key="1">
    <citation type="submission" date="2023-11" db="EMBL/GenBank/DDBJ databases">
        <title>Draft genome of Azohydromonas lata strain H1 (DSM1123), a polyhydroxyalkanoate producer.</title>
        <authorList>
            <person name="Traversa D."/>
            <person name="D'Addabbo P."/>
            <person name="Pazzani C."/>
            <person name="Manzari C."/>
            <person name="Chiara M."/>
            <person name="Scrascia M."/>
        </authorList>
    </citation>
    <scope>NUCLEOTIDE SEQUENCE [LARGE SCALE GENOMIC DNA]</scope>
    <source>
        <strain evidence="10 11">H1</strain>
    </source>
</reference>